<dbReference type="CDD" id="cd08899">
    <property type="entry name" value="SRPBCC_CalC_Aha1-like_6"/>
    <property type="match status" value="1"/>
</dbReference>
<dbReference type="Proteomes" id="UP000268094">
    <property type="component" value="Unassembled WGS sequence"/>
</dbReference>
<sequence>MLHEVIGAEFRACVEREYEGKPAHVVIAHRVYTTDIEDLWDAVTNAERIPRWFLPIEGQLQLGGRYQLKGNAGGTIKRCDKPTAFDVTWEFNGGMSWVTVRLAPEGKGTRLTLEHIVHAADVEQFWSQFGPGATGVGWDLGFYGLGLHVENGQTLAPEANAAWAASDEAKTFMRASAQAWADAHVAAGEAPEVARGMADRTAAFYTGG</sequence>
<dbReference type="Gene3D" id="3.30.530.20">
    <property type="match status" value="1"/>
</dbReference>
<organism evidence="3 4">
    <name type="scientific">Corallococcus terminator</name>
    <dbReference type="NCBI Taxonomy" id="2316733"/>
    <lineage>
        <taxon>Bacteria</taxon>
        <taxon>Pseudomonadati</taxon>
        <taxon>Myxococcota</taxon>
        <taxon>Myxococcia</taxon>
        <taxon>Myxococcales</taxon>
        <taxon>Cystobacterineae</taxon>
        <taxon>Myxococcaceae</taxon>
        <taxon>Corallococcus</taxon>
    </lineage>
</organism>
<accession>A0A3A8JD48</accession>
<reference evidence="4" key="1">
    <citation type="submission" date="2018-09" db="EMBL/GenBank/DDBJ databases">
        <authorList>
            <person name="Livingstone P.G."/>
            <person name="Whitworth D.E."/>
        </authorList>
    </citation>
    <scope>NUCLEOTIDE SEQUENCE [LARGE SCALE GENOMIC DNA]</scope>
    <source>
        <strain evidence="4">CA054A</strain>
    </source>
</reference>
<dbReference type="InterPro" id="IPR013538">
    <property type="entry name" value="ASHA1/2-like_C"/>
</dbReference>
<dbReference type="EMBL" id="RAVZ01000010">
    <property type="protein sequence ID" value="RKG93335.1"/>
    <property type="molecule type" value="Genomic_DNA"/>
</dbReference>
<dbReference type="OrthoDB" id="8117292at2"/>
<evidence type="ECO:0000259" key="2">
    <source>
        <dbReference type="Pfam" id="PF08327"/>
    </source>
</evidence>
<dbReference type="InterPro" id="IPR023393">
    <property type="entry name" value="START-like_dom_sf"/>
</dbReference>
<feature type="domain" description="Activator of Hsp90 ATPase homologue 1/2-like C-terminal" evidence="2">
    <location>
        <begin position="34"/>
        <end position="124"/>
    </location>
</feature>
<evidence type="ECO:0000313" key="3">
    <source>
        <dbReference type="EMBL" id="RKG93335.1"/>
    </source>
</evidence>
<dbReference type="RefSeq" id="WP_120539070.1">
    <property type="nucleotide sequence ID" value="NZ_RAVZ01000010.1"/>
</dbReference>
<protein>
    <submittedName>
        <fullName evidence="3">SRPBCC family protein</fullName>
    </submittedName>
</protein>
<evidence type="ECO:0000313" key="4">
    <source>
        <dbReference type="Proteomes" id="UP000268094"/>
    </source>
</evidence>
<evidence type="ECO:0000256" key="1">
    <source>
        <dbReference type="ARBA" id="ARBA00006817"/>
    </source>
</evidence>
<comment type="caution">
    <text evidence="3">The sequence shown here is derived from an EMBL/GenBank/DDBJ whole genome shotgun (WGS) entry which is preliminary data.</text>
</comment>
<gene>
    <name evidence="3" type="ORF">D7V88_03060</name>
</gene>
<comment type="similarity">
    <text evidence="1">Belongs to the AHA1 family.</text>
</comment>
<dbReference type="Pfam" id="PF08327">
    <property type="entry name" value="AHSA1"/>
    <property type="match status" value="1"/>
</dbReference>
<proteinExistence type="inferred from homology"/>
<name>A0A3A8JD48_9BACT</name>
<dbReference type="AlphaFoldDB" id="A0A3A8JD48"/>
<keyword evidence="4" id="KW-1185">Reference proteome</keyword>
<dbReference type="SUPFAM" id="SSF55961">
    <property type="entry name" value="Bet v1-like"/>
    <property type="match status" value="1"/>
</dbReference>